<accession>A0A5J4PC17</accession>
<protein>
    <submittedName>
        <fullName evidence="1">Uncharacterized protein</fullName>
    </submittedName>
</protein>
<evidence type="ECO:0000313" key="1">
    <source>
        <dbReference type="EMBL" id="KAA6306049.1"/>
    </source>
</evidence>
<name>A0A5J4PC17_9ZZZZ</name>
<comment type="caution">
    <text evidence="1">The sequence shown here is derived from an EMBL/GenBank/DDBJ whole genome shotgun (WGS) entry which is preliminary data.</text>
</comment>
<feature type="non-terminal residue" evidence="1">
    <location>
        <position position="1"/>
    </location>
</feature>
<gene>
    <name evidence="1" type="ORF">EZS27_042294</name>
</gene>
<dbReference type="AlphaFoldDB" id="A0A5J4PC17"/>
<organism evidence="1">
    <name type="scientific">termite gut metagenome</name>
    <dbReference type="NCBI Taxonomy" id="433724"/>
    <lineage>
        <taxon>unclassified sequences</taxon>
        <taxon>metagenomes</taxon>
        <taxon>organismal metagenomes</taxon>
    </lineage>
</organism>
<sequence>FEIPESNSEENVLKRKAIVEEIAMHSRRMDAFYALRTAYEDSGELPLETELDEILSGKKQQEGQEEKREGIEEKAGETVLPTTLEELKKLRASIAVKLTRARNVLLYSDETKPKDKKENPLIEGARRVRVNKKVAYLKMLIERIDYAIAEKS</sequence>
<reference evidence="1" key="1">
    <citation type="submission" date="2019-03" db="EMBL/GenBank/DDBJ databases">
        <title>Single cell metagenomics reveals metabolic interactions within the superorganism composed of flagellate Streblomastix strix and complex community of Bacteroidetes bacteria on its surface.</title>
        <authorList>
            <person name="Treitli S.C."/>
            <person name="Kolisko M."/>
            <person name="Husnik F."/>
            <person name="Keeling P."/>
            <person name="Hampl V."/>
        </authorList>
    </citation>
    <scope>NUCLEOTIDE SEQUENCE</scope>
    <source>
        <strain evidence="1">STM</strain>
    </source>
</reference>
<dbReference type="EMBL" id="SNRY01010209">
    <property type="protein sequence ID" value="KAA6306049.1"/>
    <property type="molecule type" value="Genomic_DNA"/>
</dbReference>
<proteinExistence type="predicted"/>